<dbReference type="Proteomes" id="UP000310708">
    <property type="component" value="Unassembled WGS sequence"/>
</dbReference>
<dbReference type="PANTHER" id="PTHR28096">
    <property type="entry name" value="PROTEIN FAF1"/>
    <property type="match status" value="1"/>
</dbReference>
<dbReference type="EMBL" id="SPRX01000057">
    <property type="protein sequence ID" value="TIC62970.1"/>
    <property type="molecule type" value="Genomic_DNA"/>
</dbReference>
<dbReference type="PANTHER" id="PTHR28096:SF1">
    <property type="entry name" value="PROTEIN FAF1"/>
    <property type="match status" value="1"/>
</dbReference>
<feature type="region of interest" description="Disordered" evidence="1">
    <location>
        <begin position="258"/>
        <end position="290"/>
    </location>
</feature>
<protein>
    <recommendedName>
        <fullName evidence="4">Protein FAF1</fullName>
    </recommendedName>
</protein>
<sequence>MSDDEEYRKAALKALEATLESQFAAPSDNHLSDEALSDDDGQDDNAEPNEEEFDSDDDIIGESTAAEVDELFSLGKNKGKAKEINDDTNKKLKNQPEVVVFGENTSSSAPRDKDSKRAQKAFMSSKIDKVQKGPSQNTNAKQRKPISELSEIDKTNLENDKELEHLLHSQLFTMPENTKNMKAGDKMRMYEGRLLEIAGKAKLGSGAANLKKKEHKNASGLIRTGLERREKEVKQNELQRAKDLGIYDKSLKHVYEDAESGKKSVKRSFGNVNADRDNKRQKGLGMGVGKFKNGMLTISKSEIDSVNSQPKRKGKK</sequence>
<dbReference type="GO" id="GO:0000462">
    <property type="term" value="P:maturation of SSU-rRNA from tricistronic rRNA transcript (SSU-rRNA, 5.8S rRNA, LSU-rRNA)"/>
    <property type="evidence" value="ECO:0007669"/>
    <property type="project" value="TreeGrafter"/>
</dbReference>
<gene>
    <name evidence="2" type="ORF">E3Q01_03627</name>
</gene>
<comment type="caution">
    <text evidence="2">The sequence shown here is derived from an EMBL/GenBank/DDBJ whole genome shotgun (WGS) entry which is preliminary data.</text>
</comment>
<feature type="region of interest" description="Disordered" evidence="1">
    <location>
        <begin position="21"/>
        <end position="149"/>
    </location>
</feature>
<evidence type="ECO:0008006" key="4">
    <source>
        <dbReference type="Google" id="ProtNLM"/>
    </source>
</evidence>
<evidence type="ECO:0000313" key="3">
    <source>
        <dbReference type="Proteomes" id="UP000310708"/>
    </source>
</evidence>
<dbReference type="AlphaFoldDB" id="A0A4T0LPN3"/>
<feature type="compositionally biased region" description="Basic and acidic residues" evidence="1">
    <location>
        <begin position="80"/>
        <end position="90"/>
    </location>
</feature>
<proteinExistence type="predicted"/>
<dbReference type="InterPro" id="IPR053030">
    <property type="entry name" value="Ribosomal_biogenesis_FAF1-like"/>
</dbReference>
<dbReference type="GO" id="GO:0005730">
    <property type="term" value="C:nucleolus"/>
    <property type="evidence" value="ECO:0007669"/>
    <property type="project" value="TreeGrafter"/>
</dbReference>
<organism evidence="2 3">
    <name type="scientific">Wallemia mellicola</name>
    <dbReference type="NCBI Taxonomy" id="1708541"/>
    <lineage>
        <taxon>Eukaryota</taxon>
        <taxon>Fungi</taxon>
        <taxon>Dikarya</taxon>
        <taxon>Basidiomycota</taxon>
        <taxon>Wallemiomycotina</taxon>
        <taxon>Wallemiomycetes</taxon>
        <taxon>Wallemiales</taxon>
        <taxon>Wallemiaceae</taxon>
        <taxon>Wallemia</taxon>
    </lineage>
</organism>
<evidence type="ECO:0000313" key="2">
    <source>
        <dbReference type="EMBL" id="TIC62970.1"/>
    </source>
</evidence>
<evidence type="ECO:0000256" key="1">
    <source>
        <dbReference type="SAM" id="MobiDB-lite"/>
    </source>
</evidence>
<feature type="compositionally biased region" description="Acidic residues" evidence="1">
    <location>
        <begin position="35"/>
        <end position="60"/>
    </location>
</feature>
<reference evidence="2 3" key="1">
    <citation type="submission" date="2019-03" db="EMBL/GenBank/DDBJ databases">
        <title>Sequencing 25 genomes of Wallemia mellicola.</title>
        <authorList>
            <person name="Gostincar C."/>
        </authorList>
    </citation>
    <scope>NUCLEOTIDE SEQUENCE [LARGE SCALE GENOMIC DNA]</scope>
    <source>
        <strain evidence="2 3">EXF-757</strain>
    </source>
</reference>
<name>A0A4T0LPN3_9BASI</name>
<accession>A0A4T0LPN3</accession>